<feature type="region of interest" description="Disordered" evidence="1">
    <location>
        <begin position="1"/>
        <end position="34"/>
    </location>
</feature>
<organism evidence="2 3">
    <name type="scientific">Echeneis naucrates</name>
    <name type="common">Live sharksucker</name>
    <dbReference type="NCBI Taxonomy" id="173247"/>
    <lineage>
        <taxon>Eukaryota</taxon>
        <taxon>Metazoa</taxon>
        <taxon>Chordata</taxon>
        <taxon>Craniata</taxon>
        <taxon>Vertebrata</taxon>
        <taxon>Euteleostomi</taxon>
        <taxon>Actinopterygii</taxon>
        <taxon>Neopterygii</taxon>
        <taxon>Teleostei</taxon>
        <taxon>Neoteleostei</taxon>
        <taxon>Acanthomorphata</taxon>
        <taxon>Carangaria</taxon>
        <taxon>Carangiformes</taxon>
        <taxon>Echeneidae</taxon>
        <taxon>Echeneis</taxon>
    </lineage>
</organism>
<proteinExistence type="predicted"/>
<dbReference type="OMA" id="EEPWSHL"/>
<dbReference type="Ensembl" id="ENSENLT00000013649.1">
    <property type="protein sequence ID" value="ENSENLP00000013120.1"/>
    <property type="gene ID" value="ENSENLG00000006192.1"/>
</dbReference>
<dbReference type="Proteomes" id="UP000472264">
    <property type="component" value="Chromosome 7"/>
</dbReference>
<sequence>MSGRVALSSPRPENSVTLSRFRPQQSKKYNKPTHIAQKEEPWSRLHVTATVASTCRSIMYNENQTPNDSLDFHLRSVHDQSKDFLRSKNQILYQKETVSDDHRCKINQELLERQHEKDIRVWVDPQRRSIYNIK</sequence>
<dbReference type="Pfam" id="PF12494">
    <property type="entry name" value="DUF3695"/>
    <property type="match status" value="1"/>
</dbReference>
<dbReference type="FunCoup" id="A0A665U150">
    <property type="interactions" value="292"/>
</dbReference>
<reference evidence="2" key="3">
    <citation type="submission" date="2025-09" db="UniProtKB">
        <authorList>
            <consortium name="Ensembl"/>
        </authorList>
    </citation>
    <scope>IDENTIFICATION</scope>
</reference>
<dbReference type="InterPro" id="IPR022179">
    <property type="entry name" value="CFAP276"/>
</dbReference>
<name>A0A665U150_ECHNA</name>
<reference evidence="2" key="2">
    <citation type="submission" date="2025-08" db="UniProtKB">
        <authorList>
            <consortium name="Ensembl"/>
        </authorList>
    </citation>
    <scope>IDENTIFICATION</scope>
</reference>
<feature type="compositionally biased region" description="Polar residues" evidence="1">
    <location>
        <begin position="11"/>
        <end position="27"/>
    </location>
</feature>
<keyword evidence="3" id="KW-1185">Reference proteome</keyword>
<dbReference type="AlphaFoldDB" id="A0A665U150"/>
<gene>
    <name evidence="2" type="primary">cfap276</name>
</gene>
<evidence type="ECO:0000313" key="2">
    <source>
        <dbReference type="Ensembl" id="ENSENLP00000013120.1"/>
    </source>
</evidence>
<evidence type="ECO:0000256" key="1">
    <source>
        <dbReference type="SAM" id="MobiDB-lite"/>
    </source>
</evidence>
<dbReference type="InParanoid" id="A0A665U150"/>
<evidence type="ECO:0000313" key="3">
    <source>
        <dbReference type="Proteomes" id="UP000472264"/>
    </source>
</evidence>
<reference evidence="2" key="1">
    <citation type="submission" date="2021-04" db="EMBL/GenBank/DDBJ databases">
        <authorList>
            <consortium name="Wellcome Sanger Institute Data Sharing"/>
        </authorList>
    </citation>
    <scope>NUCLEOTIDE SEQUENCE [LARGE SCALE GENOMIC DNA]</scope>
</reference>
<protein>
    <submittedName>
        <fullName evidence="2">Uncharacterized protein</fullName>
    </submittedName>
</protein>
<accession>A0A665U150</accession>